<dbReference type="PANTHER" id="PTHR37206">
    <property type="entry name" value="TRANSMEMBRANE PROTEIN"/>
    <property type="match status" value="1"/>
</dbReference>
<organism evidence="2 3">
    <name type="scientific">Erythranthe guttata</name>
    <name type="common">Yellow monkey flower</name>
    <name type="synonym">Mimulus guttatus</name>
    <dbReference type="NCBI Taxonomy" id="4155"/>
    <lineage>
        <taxon>Eukaryota</taxon>
        <taxon>Viridiplantae</taxon>
        <taxon>Streptophyta</taxon>
        <taxon>Embryophyta</taxon>
        <taxon>Tracheophyta</taxon>
        <taxon>Spermatophyta</taxon>
        <taxon>Magnoliopsida</taxon>
        <taxon>eudicotyledons</taxon>
        <taxon>Gunneridae</taxon>
        <taxon>Pentapetalae</taxon>
        <taxon>asterids</taxon>
        <taxon>lamiids</taxon>
        <taxon>Lamiales</taxon>
        <taxon>Phrymaceae</taxon>
        <taxon>Erythranthe</taxon>
    </lineage>
</organism>
<gene>
    <name evidence="2" type="ORF">MIMGU_mgv1a012683mg</name>
</gene>
<dbReference type="OMA" id="CKRIRQR"/>
<dbReference type="EMBL" id="KI632161">
    <property type="protein sequence ID" value="EYU23498.1"/>
    <property type="molecule type" value="Genomic_DNA"/>
</dbReference>
<evidence type="ECO:0000313" key="3">
    <source>
        <dbReference type="Proteomes" id="UP000030748"/>
    </source>
</evidence>
<proteinExistence type="predicted"/>
<evidence type="ECO:0000256" key="1">
    <source>
        <dbReference type="SAM" id="MobiDB-lite"/>
    </source>
</evidence>
<evidence type="ECO:0000313" key="2">
    <source>
        <dbReference type="EMBL" id="EYU23498.1"/>
    </source>
</evidence>
<keyword evidence="3" id="KW-1185">Reference proteome</keyword>
<dbReference type="PhylomeDB" id="A0A022Q8H3"/>
<feature type="region of interest" description="Disordered" evidence="1">
    <location>
        <begin position="99"/>
        <end position="136"/>
    </location>
</feature>
<protein>
    <submittedName>
        <fullName evidence="2">Uncharacterized protein</fullName>
    </submittedName>
</protein>
<accession>A0A022Q8H3</accession>
<dbReference type="OrthoDB" id="1087988at2759"/>
<feature type="compositionally biased region" description="Acidic residues" evidence="1">
    <location>
        <begin position="1"/>
        <end position="14"/>
    </location>
</feature>
<sequence length="243" mass="26967">MDFESATAEEDGDVSPEPLELPTGPIEWDKIHHSPPGAAVSPPPRPPWPMVSIRKHQISSSNKNPPIIFPPVDHENLQINSNPRSDNASIASRMHIRENSDSASDSDLESVTNSDSSASFSPSESSPVAQSPLLSIPKTTPVANPARWFSLWAEMLCFKVNAISRYLWASSRGVFPSFRSAALTAVLLCFLYFRRRRRLRVGEESSARLIGIIKERDEKIKQLLDQISGMNQVLLTLHRVSTT</sequence>
<dbReference type="eggNOG" id="ENOG502S6ZN">
    <property type="taxonomic scope" value="Eukaryota"/>
</dbReference>
<dbReference type="PANTHER" id="PTHR37206:SF1">
    <property type="entry name" value="TRANSMEMBRANE PROTEIN"/>
    <property type="match status" value="1"/>
</dbReference>
<feature type="compositionally biased region" description="Polar residues" evidence="1">
    <location>
        <begin position="77"/>
        <end position="86"/>
    </location>
</feature>
<name>A0A022Q8H3_ERYGU</name>
<dbReference type="KEGG" id="egt:105973357"/>
<feature type="region of interest" description="Disordered" evidence="1">
    <location>
        <begin position="1"/>
        <end position="86"/>
    </location>
</feature>
<feature type="compositionally biased region" description="Low complexity" evidence="1">
    <location>
        <begin position="114"/>
        <end position="132"/>
    </location>
</feature>
<feature type="compositionally biased region" description="Polar residues" evidence="1">
    <location>
        <begin position="101"/>
        <end position="113"/>
    </location>
</feature>
<dbReference type="AlphaFoldDB" id="A0A022Q8H3"/>
<dbReference type="Proteomes" id="UP000030748">
    <property type="component" value="Unassembled WGS sequence"/>
</dbReference>
<reference evidence="2 3" key="1">
    <citation type="journal article" date="2013" name="Proc. Natl. Acad. Sci. U.S.A.">
        <title>Fine-scale variation in meiotic recombination in Mimulus inferred from population shotgun sequencing.</title>
        <authorList>
            <person name="Hellsten U."/>
            <person name="Wright K.M."/>
            <person name="Jenkins J."/>
            <person name="Shu S."/>
            <person name="Yuan Y."/>
            <person name="Wessler S.R."/>
            <person name="Schmutz J."/>
            <person name="Willis J.H."/>
            <person name="Rokhsar D.S."/>
        </authorList>
    </citation>
    <scope>NUCLEOTIDE SEQUENCE [LARGE SCALE GENOMIC DNA]</scope>
    <source>
        <strain evidence="3">cv. DUN x IM62</strain>
    </source>
</reference>